<gene>
    <name evidence="2" type="ORF">PG999_012336</name>
</gene>
<keyword evidence="1" id="KW-0732">Signal</keyword>
<feature type="chain" id="PRO_5043373580" evidence="1">
    <location>
        <begin position="17"/>
        <end position="79"/>
    </location>
</feature>
<evidence type="ECO:0000313" key="2">
    <source>
        <dbReference type="EMBL" id="KAK8101962.1"/>
    </source>
</evidence>
<evidence type="ECO:0000313" key="3">
    <source>
        <dbReference type="Proteomes" id="UP001392437"/>
    </source>
</evidence>
<reference evidence="2 3" key="1">
    <citation type="submission" date="2023-01" db="EMBL/GenBank/DDBJ databases">
        <title>Analysis of 21 Apiospora genomes using comparative genomics revels a genus with tremendous synthesis potential of carbohydrate active enzymes and secondary metabolites.</title>
        <authorList>
            <person name="Sorensen T."/>
        </authorList>
    </citation>
    <scope>NUCLEOTIDE SEQUENCE [LARGE SCALE GENOMIC DNA]</scope>
    <source>
        <strain evidence="2 3">CBS 117206</strain>
    </source>
</reference>
<feature type="signal peptide" evidence="1">
    <location>
        <begin position="1"/>
        <end position="16"/>
    </location>
</feature>
<protein>
    <submittedName>
        <fullName evidence="2">Uncharacterized protein</fullName>
    </submittedName>
</protein>
<proteinExistence type="predicted"/>
<organism evidence="2 3">
    <name type="scientific">Apiospora kogelbergensis</name>
    <dbReference type="NCBI Taxonomy" id="1337665"/>
    <lineage>
        <taxon>Eukaryota</taxon>
        <taxon>Fungi</taxon>
        <taxon>Dikarya</taxon>
        <taxon>Ascomycota</taxon>
        <taxon>Pezizomycotina</taxon>
        <taxon>Sordariomycetes</taxon>
        <taxon>Xylariomycetidae</taxon>
        <taxon>Amphisphaeriales</taxon>
        <taxon>Apiosporaceae</taxon>
        <taxon>Apiospora</taxon>
    </lineage>
</organism>
<accession>A0AAW0QHB3</accession>
<comment type="caution">
    <text evidence="2">The sequence shown here is derived from an EMBL/GenBank/DDBJ whole genome shotgun (WGS) entry which is preliminary data.</text>
</comment>
<keyword evidence="3" id="KW-1185">Reference proteome</keyword>
<sequence>MQFTTFFLTVATAAMATSTLDSLAKLREGKCTGAGGDCRVRIKGIPMKKACEMGSRCSSNGSPCFLKGHSWTKYHVSCT</sequence>
<name>A0AAW0QHB3_9PEZI</name>
<dbReference type="Proteomes" id="UP001392437">
    <property type="component" value="Unassembled WGS sequence"/>
</dbReference>
<evidence type="ECO:0000256" key="1">
    <source>
        <dbReference type="SAM" id="SignalP"/>
    </source>
</evidence>
<dbReference type="AlphaFoldDB" id="A0AAW0QHB3"/>
<dbReference type="EMBL" id="JAQQWP010000009">
    <property type="protein sequence ID" value="KAK8101962.1"/>
    <property type="molecule type" value="Genomic_DNA"/>
</dbReference>